<dbReference type="OrthoDB" id="4798537at2759"/>
<name>A0A2C5XJZ4_9HYPO</name>
<accession>A0A2C5XJZ4</accession>
<dbReference type="EMBL" id="NJEU01000392">
    <property type="protein sequence ID" value="PHH75079.1"/>
    <property type="molecule type" value="Genomic_DNA"/>
</dbReference>
<evidence type="ECO:0000313" key="2">
    <source>
        <dbReference type="Proteomes" id="UP000224854"/>
    </source>
</evidence>
<proteinExistence type="predicted"/>
<sequence length="526" mass="60092">MDKLPPELLHAILWQNVLMGPKSHVLQLRFVCTAFDRILKPYACRTLGLDFTRLSKLSPWRRPRFDALQTIGYNCTSLYIDMMVLRDDDEIDYLDNIFASIPNICQFFPRVRTKYCLSDVSLTEMDFYDALDTILFNCRGIKGLRLNLPFQLVGRHTKSATMILANTLKAFRYRPIQGSSNLRSMVLENLTDETAYNLWMNPCDVSNFYLVLEYLENLVISLRHNDYTAIAFGTWVWCVISNARRLQTLCLLDSNHKSRRVRGLKQTKYGQMPRDEWRRRSLPAPVVHSFPCDLTCLELTGFNMHGTDIIQILDAVSESLQELYLRDIYLKLEQSQEWNSDCTKVLWIGLPNQIPCSESVWIAVLLRRMMTSLRICRASNLAYDHYIADDSISVSSRTMPADMSDPCCRARNLSQRFVEVVTGVVQPKAPSGEAVEYFHHKLGKVTDVGQDVNPDGVLLAIDFDVDAYQVAVSNTTSHWLRSIEGIFDDGNPSSLQELHQIANVACLGMNELQRNSPDATGDENTN</sequence>
<protein>
    <submittedName>
        <fullName evidence="1">Uncharacterized protein</fullName>
    </submittedName>
</protein>
<dbReference type="AlphaFoldDB" id="A0A2C5XJZ4"/>
<reference evidence="1 2" key="1">
    <citation type="submission" date="2017-06" db="EMBL/GenBank/DDBJ databases">
        <title>Ant-infecting Ophiocordyceps genomes reveal a high diversity of potential behavioral manipulation genes and a possible major role for enterotoxins.</title>
        <authorList>
            <person name="De Bekker C."/>
            <person name="Evans H.C."/>
            <person name="Brachmann A."/>
            <person name="Hughes D.P."/>
        </authorList>
    </citation>
    <scope>NUCLEOTIDE SEQUENCE [LARGE SCALE GENOMIC DNA]</scope>
    <source>
        <strain evidence="1 2">1348a</strain>
    </source>
</reference>
<evidence type="ECO:0000313" key="1">
    <source>
        <dbReference type="EMBL" id="PHH75079.1"/>
    </source>
</evidence>
<organism evidence="1 2">
    <name type="scientific">Ophiocordyceps australis</name>
    <dbReference type="NCBI Taxonomy" id="1399860"/>
    <lineage>
        <taxon>Eukaryota</taxon>
        <taxon>Fungi</taxon>
        <taxon>Dikarya</taxon>
        <taxon>Ascomycota</taxon>
        <taxon>Pezizomycotina</taxon>
        <taxon>Sordariomycetes</taxon>
        <taxon>Hypocreomycetidae</taxon>
        <taxon>Hypocreales</taxon>
        <taxon>Ophiocordycipitaceae</taxon>
        <taxon>Ophiocordyceps</taxon>
    </lineage>
</organism>
<gene>
    <name evidence="1" type="ORF">CDD82_4605</name>
</gene>
<comment type="caution">
    <text evidence="1">The sequence shown here is derived from an EMBL/GenBank/DDBJ whole genome shotgun (WGS) entry which is preliminary data.</text>
</comment>
<dbReference type="Proteomes" id="UP000224854">
    <property type="component" value="Unassembled WGS sequence"/>
</dbReference>
<keyword evidence="2" id="KW-1185">Reference proteome</keyword>